<dbReference type="Pfam" id="PF10670">
    <property type="entry name" value="DUF4198"/>
    <property type="match status" value="1"/>
</dbReference>
<sequence length="274" mass="31482">MKKFIVLCTILLFVVPFLTAHDMFLKLRSYIIEPNTKITVALYNGTFDKSENIITRDRMIDVSVVNPNGKRKSINKKYWRDGWYETLLDLEMDKTGTYVVGVSTKPNIIELSAKDFNSYLAHDGITDILEERNKNGETNHPARELYSKHVKTMIQVGTKRTESFNANLGYPIEIIPSQNPYKLQKGDKMGFQVLRDGKPVTNQLVYASHGNFHGHSDDGNHEEAITTRTDAKGFGEISLIESGEWYIRLIHMVKSDKKDINYESNWATFTFYIQ</sequence>
<dbReference type="EMBL" id="UINC01032351">
    <property type="protein sequence ID" value="SVB19867.1"/>
    <property type="molecule type" value="Genomic_DNA"/>
</dbReference>
<accession>A0A382C359</accession>
<evidence type="ECO:0008006" key="2">
    <source>
        <dbReference type="Google" id="ProtNLM"/>
    </source>
</evidence>
<dbReference type="AlphaFoldDB" id="A0A382C359"/>
<evidence type="ECO:0000313" key="1">
    <source>
        <dbReference type="EMBL" id="SVB19867.1"/>
    </source>
</evidence>
<reference evidence="1" key="1">
    <citation type="submission" date="2018-05" db="EMBL/GenBank/DDBJ databases">
        <authorList>
            <person name="Lanie J.A."/>
            <person name="Ng W.-L."/>
            <person name="Kazmierczak K.M."/>
            <person name="Andrzejewski T.M."/>
            <person name="Davidsen T.M."/>
            <person name="Wayne K.J."/>
            <person name="Tettelin H."/>
            <person name="Glass J.I."/>
            <person name="Rusch D."/>
            <person name="Podicherti R."/>
            <person name="Tsui H.-C.T."/>
            <person name="Winkler M.E."/>
        </authorList>
    </citation>
    <scope>NUCLEOTIDE SEQUENCE</scope>
</reference>
<name>A0A382C359_9ZZZZ</name>
<protein>
    <recommendedName>
        <fullName evidence="2">DUF4198 domain-containing protein</fullName>
    </recommendedName>
</protein>
<proteinExistence type="predicted"/>
<dbReference type="InterPro" id="IPR019613">
    <property type="entry name" value="DUF4198"/>
</dbReference>
<gene>
    <name evidence="1" type="ORF">METZ01_LOCUS172721</name>
</gene>
<organism evidence="1">
    <name type="scientific">marine metagenome</name>
    <dbReference type="NCBI Taxonomy" id="408172"/>
    <lineage>
        <taxon>unclassified sequences</taxon>
        <taxon>metagenomes</taxon>
        <taxon>ecological metagenomes</taxon>
    </lineage>
</organism>